<evidence type="ECO:0000256" key="1">
    <source>
        <dbReference type="ARBA" id="ARBA00004141"/>
    </source>
</evidence>
<evidence type="ECO:0000313" key="15">
    <source>
        <dbReference type="EMBL" id="KAK2553747.1"/>
    </source>
</evidence>
<evidence type="ECO:0000313" key="16">
    <source>
        <dbReference type="Proteomes" id="UP001249851"/>
    </source>
</evidence>
<dbReference type="CDD" id="cd00063">
    <property type="entry name" value="FN3"/>
    <property type="match status" value="3"/>
</dbReference>
<dbReference type="InterPro" id="IPR017983">
    <property type="entry name" value="GPCR_2_secretin-like_CS"/>
</dbReference>
<protein>
    <submittedName>
        <fullName evidence="15">Adhesion G-protein coupled receptor D1</fullName>
    </submittedName>
</protein>
<dbReference type="Gene3D" id="1.20.1070.10">
    <property type="entry name" value="Rhodopsin 7-helix transmembrane proteins"/>
    <property type="match status" value="1"/>
</dbReference>
<reference evidence="15" key="2">
    <citation type="journal article" date="2023" name="Science">
        <title>Genomic signatures of disease resistance in endangered staghorn corals.</title>
        <authorList>
            <person name="Vollmer S.V."/>
            <person name="Selwyn J.D."/>
            <person name="Despard B.A."/>
            <person name="Roesel C.L."/>
        </authorList>
    </citation>
    <scope>NUCLEOTIDE SEQUENCE</scope>
    <source>
        <strain evidence="15">K2</strain>
    </source>
</reference>
<dbReference type="PROSITE" id="PS50835">
    <property type="entry name" value="IG_LIKE"/>
    <property type="match status" value="1"/>
</dbReference>
<keyword evidence="6" id="KW-1015">Disulfide bond</keyword>
<dbReference type="AlphaFoldDB" id="A0AAD9Q2W3"/>
<feature type="domain" description="Ig-like" evidence="13">
    <location>
        <begin position="517"/>
        <end position="606"/>
    </location>
</feature>
<dbReference type="Gene3D" id="2.60.220.50">
    <property type="match status" value="1"/>
</dbReference>
<keyword evidence="15" id="KW-0675">Receptor</keyword>
<dbReference type="PROSITE" id="PS50261">
    <property type="entry name" value="G_PROTEIN_RECEP_F2_4"/>
    <property type="match status" value="1"/>
</dbReference>
<evidence type="ECO:0000256" key="6">
    <source>
        <dbReference type="ARBA" id="ARBA00023157"/>
    </source>
</evidence>
<dbReference type="PROSITE" id="PS50221">
    <property type="entry name" value="GAIN_B"/>
    <property type="match status" value="1"/>
</dbReference>
<dbReference type="GO" id="GO:0005886">
    <property type="term" value="C:plasma membrane"/>
    <property type="evidence" value="ECO:0007669"/>
    <property type="project" value="TreeGrafter"/>
</dbReference>
<dbReference type="Pfam" id="PF00002">
    <property type="entry name" value="7tm_2"/>
    <property type="match status" value="1"/>
</dbReference>
<dbReference type="PROSITE" id="PS50853">
    <property type="entry name" value="FN3"/>
    <property type="match status" value="2"/>
</dbReference>
<dbReference type="PANTHER" id="PTHR12011:SF347">
    <property type="entry name" value="FI21270P1-RELATED"/>
    <property type="match status" value="1"/>
</dbReference>
<evidence type="ECO:0000256" key="3">
    <source>
        <dbReference type="ARBA" id="ARBA00022692"/>
    </source>
</evidence>
<dbReference type="SMART" id="SM00408">
    <property type="entry name" value="IGc2"/>
    <property type="match status" value="2"/>
</dbReference>
<dbReference type="PRINTS" id="PR00249">
    <property type="entry name" value="GPCRSECRETIN"/>
</dbReference>
<evidence type="ECO:0000256" key="7">
    <source>
        <dbReference type="ARBA" id="ARBA00023180"/>
    </source>
</evidence>
<dbReference type="GO" id="GO:0007166">
    <property type="term" value="P:cell surface receptor signaling pathway"/>
    <property type="evidence" value="ECO:0007669"/>
    <property type="project" value="InterPro"/>
</dbReference>
<keyword evidence="3 9" id="KW-0812">Transmembrane</keyword>
<dbReference type="SUPFAM" id="SSF48726">
    <property type="entry name" value="Immunoglobulin"/>
    <property type="match status" value="2"/>
</dbReference>
<keyword evidence="16" id="KW-1185">Reference proteome</keyword>
<feature type="transmembrane region" description="Helical" evidence="9">
    <location>
        <begin position="1118"/>
        <end position="1140"/>
    </location>
</feature>
<feature type="domain" description="SEA" evidence="10">
    <location>
        <begin position="411"/>
        <end position="526"/>
    </location>
</feature>
<evidence type="ECO:0000256" key="8">
    <source>
        <dbReference type="SAM" id="MobiDB-lite"/>
    </source>
</evidence>
<dbReference type="CDD" id="cd15040">
    <property type="entry name" value="7tmB2_Adhesion"/>
    <property type="match status" value="1"/>
</dbReference>
<dbReference type="Gene3D" id="3.30.70.960">
    <property type="entry name" value="SEA domain"/>
    <property type="match status" value="1"/>
</dbReference>
<comment type="caution">
    <text evidence="15">The sequence shown here is derived from an EMBL/GenBank/DDBJ whole genome shotgun (WGS) entry which is preliminary data.</text>
</comment>
<feature type="transmembrane region" description="Helical" evidence="9">
    <location>
        <begin position="964"/>
        <end position="984"/>
    </location>
</feature>
<keyword evidence="5 9" id="KW-0472">Membrane</keyword>
<evidence type="ECO:0000256" key="9">
    <source>
        <dbReference type="SAM" id="Phobius"/>
    </source>
</evidence>
<keyword evidence="7" id="KW-0325">Glycoprotein</keyword>
<dbReference type="InterPro" id="IPR036364">
    <property type="entry name" value="SEA_dom_sf"/>
</dbReference>
<feature type="domain" description="Fibronectin type-III" evidence="14">
    <location>
        <begin position="230"/>
        <end position="332"/>
    </location>
</feature>
<evidence type="ECO:0000256" key="2">
    <source>
        <dbReference type="ARBA" id="ARBA00007343"/>
    </source>
</evidence>
<dbReference type="InterPro" id="IPR036179">
    <property type="entry name" value="Ig-like_dom_sf"/>
</dbReference>
<dbReference type="PROSITE" id="PS00650">
    <property type="entry name" value="G_PROTEIN_RECEP_F2_2"/>
    <property type="match status" value="1"/>
</dbReference>
<dbReference type="PANTHER" id="PTHR12011">
    <property type="entry name" value="ADHESION G-PROTEIN COUPLED RECEPTOR"/>
    <property type="match status" value="1"/>
</dbReference>
<evidence type="ECO:0000259" key="11">
    <source>
        <dbReference type="PROSITE" id="PS50221"/>
    </source>
</evidence>
<feature type="domain" description="GAIN-B" evidence="11">
    <location>
        <begin position="796"/>
        <end position="954"/>
    </location>
</feature>
<feature type="transmembrane region" description="Helical" evidence="9">
    <location>
        <begin position="996"/>
        <end position="1020"/>
    </location>
</feature>
<dbReference type="EMBL" id="JARQWQ010000075">
    <property type="protein sequence ID" value="KAK2553747.1"/>
    <property type="molecule type" value="Genomic_DNA"/>
</dbReference>
<reference evidence="15" key="1">
    <citation type="journal article" date="2023" name="G3 (Bethesda)">
        <title>Whole genome assembly and annotation of the endangered Caribbean coral Acropora cervicornis.</title>
        <authorList>
            <person name="Selwyn J.D."/>
            <person name="Vollmer S.V."/>
        </authorList>
    </citation>
    <scope>NUCLEOTIDE SEQUENCE</scope>
    <source>
        <strain evidence="15">K2</strain>
    </source>
</reference>
<dbReference type="InterPro" id="IPR003961">
    <property type="entry name" value="FN3_dom"/>
</dbReference>
<dbReference type="InterPro" id="IPR017981">
    <property type="entry name" value="GPCR_2-like_7TM"/>
</dbReference>
<keyword evidence="4 9" id="KW-1133">Transmembrane helix</keyword>
<dbReference type="Pfam" id="PF01390">
    <property type="entry name" value="SEA"/>
    <property type="match status" value="1"/>
</dbReference>
<evidence type="ECO:0000256" key="4">
    <source>
        <dbReference type="ARBA" id="ARBA00022989"/>
    </source>
</evidence>
<feature type="transmembrane region" description="Helical" evidence="9">
    <location>
        <begin position="1073"/>
        <end position="1097"/>
    </location>
</feature>
<evidence type="ECO:0000256" key="5">
    <source>
        <dbReference type="ARBA" id="ARBA00023136"/>
    </source>
</evidence>
<feature type="transmembrane region" description="Helical" evidence="9">
    <location>
        <begin position="929"/>
        <end position="952"/>
    </location>
</feature>
<feature type="domain" description="G-protein coupled receptors family 2 profile 2" evidence="12">
    <location>
        <begin position="927"/>
        <end position="1170"/>
    </location>
</feature>
<feature type="domain" description="Fibronectin type-III" evidence="14">
    <location>
        <begin position="122"/>
        <end position="227"/>
    </location>
</feature>
<dbReference type="InterPro" id="IPR013783">
    <property type="entry name" value="Ig-like_fold"/>
</dbReference>
<dbReference type="InterPro" id="IPR003598">
    <property type="entry name" value="Ig_sub2"/>
</dbReference>
<feature type="transmembrane region" description="Helical" evidence="9">
    <location>
        <begin position="1146"/>
        <end position="1169"/>
    </location>
</feature>
<dbReference type="InterPro" id="IPR000832">
    <property type="entry name" value="GPCR_2_secretin-like"/>
</dbReference>
<dbReference type="Gene3D" id="2.60.40.10">
    <property type="entry name" value="Immunoglobulins"/>
    <property type="match status" value="3"/>
</dbReference>
<dbReference type="Proteomes" id="UP001249851">
    <property type="component" value="Unassembled WGS sequence"/>
</dbReference>
<proteinExistence type="inferred from homology"/>
<evidence type="ECO:0000259" key="14">
    <source>
        <dbReference type="PROSITE" id="PS50853"/>
    </source>
</evidence>
<dbReference type="Pfam" id="PF13927">
    <property type="entry name" value="Ig_3"/>
    <property type="match status" value="1"/>
</dbReference>
<organism evidence="15 16">
    <name type="scientific">Acropora cervicornis</name>
    <name type="common">Staghorn coral</name>
    <dbReference type="NCBI Taxonomy" id="6130"/>
    <lineage>
        <taxon>Eukaryota</taxon>
        <taxon>Metazoa</taxon>
        <taxon>Cnidaria</taxon>
        <taxon>Anthozoa</taxon>
        <taxon>Hexacorallia</taxon>
        <taxon>Scleractinia</taxon>
        <taxon>Astrocoeniina</taxon>
        <taxon>Acroporidae</taxon>
        <taxon>Acropora</taxon>
    </lineage>
</organism>
<dbReference type="InterPro" id="IPR007110">
    <property type="entry name" value="Ig-like_dom"/>
</dbReference>
<accession>A0AAD9Q2W3</accession>
<comment type="similarity">
    <text evidence="2">Belongs to the G-protein coupled receptor 2 family. Adhesion G-protein coupled receptor (ADGR) subfamily.</text>
</comment>
<dbReference type="SMART" id="SM00060">
    <property type="entry name" value="FN3"/>
    <property type="match status" value="3"/>
</dbReference>
<dbReference type="FunFam" id="1.20.1070.10:FF:000058">
    <property type="entry name" value="Adhesion G protein-coupled receptor F5"/>
    <property type="match status" value="1"/>
</dbReference>
<dbReference type="SUPFAM" id="SSF49265">
    <property type="entry name" value="Fibronectin type III"/>
    <property type="match status" value="2"/>
</dbReference>
<dbReference type="InterPro" id="IPR036116">
    <property type="entry name" value="FN3_sf"/>
</dbReference>
<dbReference type="GO" id="GO:0004930">
    <property type="term" value="F:G protein-coupled receptor activity"/>
    <property type="evidence" value="ECO:0007669"/>
    <property type="project" value="InterPro"/>
</dbReference>
<evidence type="ECO:0000259" key="12">
    <source>
        <dbReference type="PROSITE" id="PS50261"/>
    </source>
</evidence>
<feature type="transmembrane region" description="Helical" evidence="9">
    <location>
        <begin position="1032"/>
        <end position="1053"/>
    </location>
</feature>
<name>A0AAD9Q2W3_ACRCE</name>
<dbReference type="InterPro" id="IPR000082">
    <property type="entry name" value="SEA_dom"/>
</dbReference>
<dbReference type="InterPro" id="IPR057244">
    <property type="entry name" value="GAIN_B"/>
</dbReference>
<dbReference type="InterPro" id="IPR003599">
    <property type="entry name" value="Ig_sub"/>
</dbReference>
<evidence type="ECO:0000259" key="13">
    <source>
        <dbReference type="PROSITE" id="PS50835"/>
    </source>
</evidence>
<feature type="region of interest" description="Disordered" evidence="8">
    <location>
        <begin position="1"/>
        <end position="28"/>
    </location>
</feature>
<dbReference type="Pfam" id="PF16489">
    <property type="entry name" value="GAIN"/>
    <property type="match status" value="1"/>
</dbReference>
<dbReference type="SUPFAM" id="SSF82671">
    <property type="entry name" value="SEA domain"/>
    <property type="match status" value="1"/>
</dbReference>
<feature type="compositionally biased region" description="Polar residues" evidence="8">
    <location>
        <begin position="17"/>
        <end position="28"/>
    </location>
</feature>
<dbReference type="SMART" id="SM00409">
    <property type="entry name" value="IG"/>
    <property type="match status" value="2"/>
</dbReference>
<dbReference type="InterPro" id="IPR032471">
    <property type="entry name" value="AGRL2-4_GAIN_subdom_A"/>
</dbReference>
<sequence length="1206" mass="133988">MQSMYPRADSRIDRSTNDQQQTDRPIDRTNNVRAVYDGRFDQLEFRAGKHSGSVKMFCNTTGHPIINRTLRFLNRWSVDEHGILEIRQLHLKDFGVFQCVAKNLLSEGDRRTYLVVTGAPLPPTNVQFTDCTNHSTNISWDLRLPSDILPTAFIIEWRSKSYLSPLPTLPQLAFSKLIEIPGFNRSYVVNNLTPLSHIEFRIRAKNSLGEGFPGNITSGCRTGAKRPSLFPKNFKSVHFATDGSLNLQWTPLDLQDWNGGNCIYRIYYRLNDPTLPWNNVTKPPACSRSSRFLTGLQPNSEYELQIRAENVIGFGPLSPVIRVISGQRTPRTPAKVTVVRVGSSSVEVEWTAISVSPPKTVDGYWVCVLLILRGVVTGLKPWTTYELAVAGYNNAGTGSLKYQRVTTLDSKDSYFLLSLRITSEVFTEDLKDQSSNKYKALQANLTNEVSSLYQNNTWFKKASLLAFRPGSVVADVQLEVASPNMSVIFDVVSAMGSLGNFSLDRNETKMTIEQGIQNVTVNASSSRVNVTGKIVLSCYVIGGPTDLNITWYKASQVIGLTQRTKVETEFRHSTLTIRDVLAEDEGNYICYAAWGWSELDDAVTFNCTVDSGFTREALLSVVEVTNRSSPKSYLRSSFTAENLEIPLGRERAIRRFVCELRTNQQALLSRSEEAELFIVLPGSVTRECSRDATWKRASFTGCSSPTFFGLEDELEATIGGYQSNTSVGEVLSRLLSATQPITNDTTRPSEIYGGDLLITVKFLVALAAYNNVSQGNISSQEDVNNLVTVVSNLLDPGNSITWQNLEQGLNVSFEESSIQLPSEAFRSRDSRVVSVIYLTLNDVISLRKGKSENMTTLPNTTVVSSTVFPPPQKNFIEPVKIVLQNKRVSVPSGAAFKATCVFWRPGSSPSWKTRGCELVGEAHRKALEMISIVGCSISLMAVLVTIAVSLMFWRAIKSPRAKVILNLCIAIALSCIFVISEGFARDNKVGCTVVAAFLHYFLLAMFSWMLCEGVLLYLLLVKVFGGSVEEKVKYFYLFGWGFPAIIVVTSLAATRAVGYGKIAHACWLDVDSGLIWAFIAPALNIILVNIVVFILVIRKMMGTRHVQNKTQIEKVKAGIKASAVVLPLLGITWLFGLLAFSSETIAFKYIFAIANSLQGLAIFIFHCLLNKQVRKWRNFLGCRSLRFGQLLFPFSCSLETGIFAYA</sequence>
<dbReference type="Pfam" id="PF00041">
    <property type="entry name" value="fn3"/>
    <property type="match status" value="2"/>
</dbReference>
<dbReference type="InterPro" id="IPR046338">
    <property type="entry name" value="GAIN_dom_sf"/>
</dbReference>
<evidence type="ECO:0000259" key="10">
    <source>
        <dbReference type="PROSITE" id="PS50024"/>
    </source>
</evidence>
<dbReference type="PROSITE" id="PS50024">
    <property type="entry name" value="SEA"/>
    <property type="match status" value="1"/>
</dbReference>
<dbReference type="CDD" id="cd00096">
    <property type="entry name" value="Ig"/>
    <property type="match status" value="1"/>
</dbReference>
<comment type="subcellular location">
    <subcellularLocation>
        <location evidence="1">Membrane</location>
        <topology evidence="1">Multi-pass membrane protein</topology>
    </subcellularLocation>
</comment>
<gene>
    <name evidence="15" type="ORF">P5673_024977</name>
</gene>